<dbReference type="AlphaFoldDB" id="A0A0M6WL95"/>
<dbReference type="InterPro" id="IPR001482">
    <property type="entry name" value="T2SS/T4SS_dom"/>
</dbReference>
<dbReference type="Pfam" id="PF00437">
    <property type="entry name" value="T2SSE"/>
    <property type="match status" value="1"/>
</dbReference>
<dbReference type="EMBL" id="CYXV01000007">
    <property type="protein sequence ID" value="CUM98463.1"/>
    <property type="molecule type" value="Genomic_DNA"/>
</dbReference>
<reference evidence="3" key="2">
    <citation type="submission" date="2015-05" db="EMBL/GenBank/DDBJ databases">
        <authorList>
            <person name="Wang D.B."/>
            <person name="Wang M."/>
        </authorList>
    </citation>
    <scope>NUCLEOTIDE SEQUENCE [LARGE SCALE GENOMIC DNA]</scope>
    <source>
        <strain evidence="3">M72</strain>
    </source>
</reference>
<dbReference type="PANTHER" id="PTHR30486:SF15">
    <property type="entry name" value="TYPE II_IV SECRETION SYSTEM ATPASE"/>
    <property type="match status" value="1"/>
</dbReference>
<dbReference type="Gene3D" id="3.30.450.380">
    <property type="match status" value="1"/>
</dbReference>
<dbReference type="Gene3D" id="3.40.50.300">
    <property type="entry name" value="P-loop containing nucleotide triphosphate hydrolases"/>
    <property type="match status" value="1"/>
</dbReference>
<dbReference type="PANTHER" id="PTHR30486">
    <property type="entry name" value="TWITCHING MOTILITY PROTEIN PILT"/>
    <property type="match status" value="1"/>
</dbReference>
<keyword evidence="5" id="KW-1185">Reference proteome</keyword>
<dbReference type="CDD" id="cd01130">
    <property type="entry name" value="VirB11-like_ATPase"/>
    <property type="match status" value="1"/>
</dbReference>
<reference evidence="5" key="1">
    <citation type="submission" date="2015-05" db="EMBL/GenBank/DDBJ databases">
        <authorList>
            <consortium name="Pathogen Informatics"/>
        </authorList>
    </citation>
    <scope>NUCLEOTIDE SEQUENCE [LARGE SCALE GENOMIC DNA]</scope>
    <source>
        <strain evidence="4 6">2789STDY5608863</strain>
        <strain evidence="5">M72</strain>
    </source>
</reference>
<dbReference type="GO" id="GO:0016887">
    <property type="term" value="F:ATP hydrolysis activity"/>
    <property type="evidence" value="ECO:0007669"/>
    <property type="project" value="InterPro"/>
</dbReference>
<dbReference type="InterPro" id="IPR050921">
    <property type="entry name" value="T4SS_GSP_E_ATPase"/>
</dbReference>
<gene>
    <name evidence="4" type="primary">ptlH</name>
    <name evidence="4" type="ORF">ERS852420_01964</name>
    <name evidence="3" type="ORF">M72_26831</name>
</gene>
<organism evidence="3 5">
    <name type="scientific">Roseburia faecis</name>
    <dbReference type="NCBI Taxonomy" id="301302"/>
    <lineage>
        <taxon>Bacteria</taxon>
        <taxon>Bacillati</taxon>
        <taxon>Bacillota</taxon>
        <taxon>Clostridia</taxon>
        <taxon>Lachnospirales</taxon>
        <taxon>Lachnospiraceae</taxon>
        <taxon>Roseburia</taxon>
    </lineage>
</organism>
<dbReference type="InterPro" id="IPR027417">
    <property type="entry name" value="P-loop_NTPase"/>
</dbReference>
<evidence type="ECO:0000313" key="3">
    <source>
        <dbReference type="EMBL" id="CRL36665.1"/>
    </source>
</evidence>
<protein>
    <submittedName>
        <fullName evidence="3">Flp pilus assembly protein</fullName>
    </submittedName>
    <submittedName>
        <fullName evidence="4">Pertussis toxin liberation protein H</fullName>
    </submittedName>
</protein>
<dbReference type="EMBL" id="CVRR01000013">
    <property type="protein sequence ID" value="CRL36665.1"/>
    <property type="molecule type" value="Genomic_DNA"/>
</dbReference>
<dbReference type="Proteomes" id="UP000095495">
    <property type="component" value="Unassembled WGS sequence"/>
</dbReference>
<evidence type="ECO:0000313" key="5">
    <source>
        <dbReference type="Proteomes" id="UP000049979"/>
    </source>
</evidence>
<dbReference type="STRING" id="301302.ERS852420_01964"/>
<evidence type="ECO:0000256" key="1">
    <source>
        <dbReference type="ARBA" id="ARBA00006611"/>
    </source>
</evidence>
<name>A0A0M6WL95_9FIRM</name>
<sequence length="418" mass="46831">MDEYVGDIRQRVLERMDLSREMSDEEIENLIGEEASRLMQEEPISIRERLMLEARVFNSLRKLDALQELLDDPEISEIMVNGPKHIFYEKAGRVHAWNQAFASEEKMQDVIQQIVGRHNRVVNLSNPIVDTRLADGSRVNIVLAPVSLDGSTITIRKFPEKPLDMQTLIQKGALPEDAAEFLKMLVRAKYNLLISGGTSSGKTTFLNALSQYIPEDERVITIEDSAELQIQGIKNLVRLETRNANMEGVQPVTIRDLIRTALRMRPDRILVGECRGAEAFDMLQALNTGHDGGLSTAHGNSSRDILSRLEMMVLMGMELPIAAIRQQIASGIDLIVHLGRLPDKSRRVLEITEVCGVENGEIQISPIYQLEGTEGSWKWKHCGILKNRKKLEMAGLAREKGEIEDGLSCVSSEPEGSL</sequence>
<evidence type="ECO:0000259" key="2">
    <source>
        <dbReference type="Pfam" id="PF00437"/>
    </source>
</evidence>
<evidence type="ECO:0000313" key="4">
    <source>
        <dbReference type="EMBL" id="CUM98463.1"/>
    </source>
</evidence>
<accession>A0A0M6WL95</accession>
<dbReference type="Proteomes" id="UP000049979">
    <property type="component" value="Unassembled WGS sequence"/>
</dbReference>
<evidence type="ECO:0000313" key="6">
    <source>
        <dbReference type="Proteomes" id="UP000095495"/>
    </source>
</evidence>
<feature type="domain" description="Bacterial type II secretion system protein E" evidence="2">
    <location>
        <begin position="64"/>
        <end position="346"/>
    </location>
</feature>
<comment type="similarity">
    <text evidence="1">Belongs to the GSP E family.</text>
</comment>
<dbReference type="SUPFAM" id="SSF52540">
    <property type="entry name" value="P-loop containing nucleoside triphosphate hydrolases"/>
    <property type="match status" value="1"/>
</dbReference>
<proteinExistence type="inferred from homology"/>